<comment type="function">
    <text evidence="9">Part of the Sec protein translocase complex. Interacts with the SecYEG preprotein conducting channel. SecDF uses the proton motive force (PMF) to complete protein translocation after the ATP-dependent function of SecA.</text>
</comment>
<sequence>MVKRRKGVKKSLIAVFFAIVIGFGALIAWNALDQAEDISLGLDLQGGFEVLYEVTPVNGEDTEINRELLSDTVSALNARIDVLGVSEPSITIEGDDRVRVQLAGIEDQASARELLSTQARLSFRDINDELMMDGSDLVEGGARQNFTADTNEPVVQVTVEDANKFREITQDISNRPLGENLLVIWLDYEEGDSYATESMKPEEESKIISAPRVRKTIPSRDVEISGNFTVQSANELAGILNAGALPVELEEIDSTSVGASLGERAMEQAINAGIVGIALIFAYMLFYYRFMGGIAVLTLTAYIYVVLVIFNWLNAVLTLPGIAALILGVGMAVDANIITYERIKEELRSGKSAISAFKAGSRRSLSTILDANITTIIAASVMYVYGTSAVQGFAVMLIVSILTSFLTAVFGSRLLLGLWVNSRILNKKPRLFGVKERDINEL</sequence>
<evidence type="ECO:0000259" key="11">
    <source>
        <dbReference type="Pfam" id="PF21760"/>
    </source>
</evidence>
<feature type="transmembrane region" description="Helical" evidence="9">
    <location>
        <begin position="294"/>
        <end position="313"/>
    </location>
</feature>
<dbReference type="Gene3D" id="3.30.70.3400">
    <property type="match status" value="1"/>
</dbReference>
<dbReference type="InterPro" id="IPR022813">
    <property type="entry name" value="SecD/SecF_arch_bac"/>
</dbReference>
<evidence type="ECO:0000313" key="13">
    <source>
        <dbReference type="Proteomes" id="UP000281498"/>
    </source>
</evidence>
<keyword evidence="8 9" id="KW-0472">Membrane</keyword>
<name>A0A3A9KVC0_9BACI</name>
<dbReference type="PANTHER" id="PTHR30081">
    <property type="entry name" value="PROTEIN-EXPORT MEMBRANE PROTEIN SEC"/>
    <property type="match status" value="1"/>
</dbReference>
<dbReference type="Pfam" id="PF02355">
    <property type="entry name" value="SecD_SecF_C"/>
    <property type="match status" value="1"/>
</dbReference>
<feature type="transmembrane region" description="Helical" evidence="9">
    <location>
        <begin position="12"/>
        <end position="32"/>
    </location>
</feature>
<evidence type="ECO:0000256" key="8">
    <source>
        <dbReference type="ARBA" id="ARBA00023136"/>
    </source>
</evidence>
<dbReference type="NCBIfam" id="TIGR00916">
    <property type="entry name" value="2A0604s01"/>
    <property type="match status" value="1"/>
</dbReference>
<comment type="similarity">
    <text evidence="9">Belongs to the SecD/SecF family. SecD subfamily.</text>
</comment>
<keyword evidence="7 9" id="KW-0811">Translocation</keyword>
<dbReference type="InterPro" id="IPR048631">
    <property type="entry name" value="SecD_1st"/>
</dbReference>
<dbReference type="Gene3D" id="3.30.1360.200">
    <property type="match status" value="1"/>
</dbReference>
<evidence type="ECO:0000256" key="3">
    <source>
        <dbReference type="ARBA" id="ARBA00022475"/>
    </source>
</evidence>
<dbReference type="GO" id="GO:0065002">
    <property type="term" value="P:intracellular protein transmembrane transport"/>
    <property type="evidence" value="ECO:0007669"/>
    <property type="project" value="UniProtKB-UniRule"/>
</dbReference>
<dbReference type="FunFam" id="1.20.1640.10:FF:000004">
    <property type="entry name" value="Protein translocase subunit SecD"/>
    <property type="match status" value="1"/>
</dbReference>
<dbReference type="RefSeq" id="WP_110936795.1">
    <property type="nucleotide sequence ID" value="NZ_KZ614146.1"/>
</dbReference>
<feature type="domain" description="Protein translocase subunit SecDF P1" evidence="11">
    <location>
        <begin position="71"/>
        <end position="127"/>
    </location>
</feature>
<keyword evidence="3 9" id="KW-1003">Cell membrane</keyword>
<evidence type="ECO:0000256" key="2">
    <source>
        <dbReference type="ARBA" id="ARBA00022448"/>
    </source>
</evidence>
<dbReference type="InterPro" id="IPR055344">
    <property type="entry name" value="SecD_SecF_C_bact"/>
</dbReference>
<dbReference type="PRINTS" id="PR00702">
    <property type="entry name" value="ACRIFLAVINRP"/>
</dbReference>
<evidence type="ECO:0000256" key="1">
    <source>
        <dbReference type="ARBA" id="ARBA00004651"/>
    </source>
</evidence>
<dbReference type="NCBIfam" id="TIGR01129">
    <property type="entry name" value="secD"/>
    <property type="match status" value="1"/>
</dbReference>
<feature type="transmembrane region" description="Helical" evidence="9">
    <location>
        <begin position="269"/>
        <end position="287"/>
    </location>
</feature>
<dbReference type="GO" id="GO:0043952">
    <property type="term" value="P:protein transport by the Sec complex"/>
    <property type="evidence" value="ECO:0007669"/>
    <property type="project" value="UniProtKB-UniRule"/>
</dbReference>
<dbReference type="EMBL" id="PDOE01000001">
    <property type="protein sequence ID" value="RKL68566.1"/>
    <property type="molecule type" value="Genomic_DNA"/>
</dbReference>
<keyword evidence="2 9" id="KW-0813">Transport</keyword>
<keyword evidence="5 9" id="KW-0653">Protein transport</keyword>
<feature type="transmembrane region" description="Helical" evidence="9">
    <location>
        <begin position="392"/>
        <end position="420"/>
    </location>
</feature>
<proteinExistence type="inferred from homology"/>
<dbReference type="Proteomes" id="UP000281498">
    <property type="component" value="Unassembled WGS sequence"/>
</dbReference>
<comment type="caution">
    <text evidence="12">The sequence shown here is derived from an EMBL/GenBank/DDBJ whole genome shotgun (WGS) entry which is preliminary data.</text>
</comment>
<accession>A0A3A9KVC0</accession>
<keyword evidence="13" id="KW-1185">Reference proteome</keyword>
<dbReference type="GO" id="GO:0005886">
    <property type="term" value="C:plasma membrane"/>
    <property type="evidence" value="ECO:0007669"/>
    <property type="project" value="UniProtKB-SubCell"/>
</dbReference>
<keyword evidence="4 9" id="KW-0812">Transmembrane</keyword>
<dbReference type="OrthoDB" id="9805019at2"/>
<protein>
    <recommendedName>
        <fullName evidence="9">Protein translocase subunit SecD</fullName>
    </recommendedName>
</protein>
<gene>
    <name evidence="9 12" type="primary">secD</name>
    <name evidence="12" type="ORF">CR203_00490</name>
</gene>
<dbReference type="GO" id="GO:0015450">
    <property type="term" value="F:protein-transporting ATPase activity"/>
    <property type="evidence" value="ECO:0007669"/>
    <property type="project" value="InterPro"/>
</dbReference>
<feature type="transmembrane region" description="Helical" evidence="9">
    <location>
        <begin position="364"/>
        <end position="386"/>
    </location>
</feature>
<evidence type="ECO:0000256" key="6">
    <source>
        <dbReference type="ARBA" id="ARBA00022989"/>
    </source>
</evidence>
<comment type="subunit">
    <text evidence="9">Forms a complex with SecF. Part of the essential Sec protein translocation apparatus which comprises SecA, SecYEG and auxiliary proteins SecDF. Other proteins may also be involved.</text>
</comment>
<feature type="transmembrane region" description="Helical" evidence="9">
    <location>
        <begin position="319"/>
        <end position="343"/>
    </location>
</feature>
<feature type="domain" description="Protein export membrane protein SecD/SecF C-terminal" evidence="10">
    <location>
        <begin position="248"/>
        <end position="416"/>
    </location>
</feature>
<dbReference type="InterPro" id="IPR048634">
    <property type="entry name" value="SecD_SecF_C"/>
</dbReference>
<evidence type="ECO:0000259" key="10">
    <source>
        <dbReference type="Pfam" id="PF02355"/>
    </source>
</evidence>
<dbReference type="GO" id="GO:0006605">
    <property type="term" value="P:protein targeting"/>
    <property type="evidence" value="ECO:0007669"/>
    <property type="project" value="UniProtKB-UniRule"/>
</dbReference>
<evidence type="ECO:0000256" key="5">
    <source>
        <dbReference type="ARBA" id="ARBA00022927"/>
    </source>
</evidence>
<dbReference type="InterPro" id="IPR001036">
    <property type="entry name" value="Acrflvin-R"/>
</dbReference>
<dbReference type="Gene3D" id="1.20.1640.10">
    <property type="entry name" value="Multidrug efflux transporter AcrB transmembrane domain"/>
    <property type="match status" value="1"/>
</dbReference>
<dbReference type="HAMAP" id="MF_01463_B">
    <property type="entry name" value="SecD_B"/>
    <property type="match status" value="1"/>
</dbReference>
<dbReference type="PANTHER" id="PTHR30081:SF1">
    <property type="entry name" value="PROTEIN TRANSLOCASE SUBUNIT SECD"/>
    <property type="match status" value="1"/>
</dbReference>
<reference evidence="12 13" key="1">
    <citation type="submission" date="2017-10" db="EMBL/GenBank/DDBJ databases">
        <title>Bacillus sp. nov., a halophilic bacterium isolated from a Keqin Lake.</title>
        <authorList>
            <person name="Wang H."/>
        </authorList>
    </citation>
    <scope>NUCLEOTIDE SEQUENCE [LARGE SCALE GENOMIC DNA]</scope>
    <source>
        <strain evidence="12 13">KCTC 13187</strain>
    </source>
</reference>
<dbReference type="Pfam" id="PF21760">
    <property type="entry name" value="SecD_1st"/>
    <property type="match status" value="1"/>
</dbReference>
<evidence type="ECO:0000313" key="12">
    <source>
        <dbReference type="EMBL" id="RKL68566.1"/>
    </source>
</evidence>
<dbReference type="InterPro" id="IPR005791">
    <property type="entry name" value="SecD"/>
</dbReference>
<evidence type="ECO:0000256" key="7">
    <source>
        <dbReference type="ARBA" id="ARBA00023010"/>
    </source>
</evidence>
<evidence type="ECO:0000256" key="9">
    <source>
        <dbReference type="HAMAP-Rule" id="MF_01463"/>
    </source>
</evidence>
<keyword evidence="6 9" id="KW-1133">Transmembrane helix</keyword>
<comment type="subcellular location">
    <subcellularLocation>
        <location evidence="1 9">Cell membrane</location>
        <topology evidence="1 9">Multi-pass membrane protein</topology>
    </subcellularLocation>
</comment>
<dbReference type="SUPFAM" id="SSF82866">
    <property type="entry name" value="Multidrug efflux transporter AcrB transmembrane domain"/>
    <property type="match status" value="1"/>
</dbReference>
<dbReference type="AlphaFoldDB" id="A0A3A9KVC0"/>
<evidence type="ECO:0000256" key="4">
    <source>
        <dbReference type="ARBA" id="ARBA00022692"/>
    </source>
</evidence>
<organism evidence="12 13">
    <name type="scientific">Salipaludibacillus neizhouensis</name>
    <dbReference type="NCBI Taxonomy" id="885475"/>
    <lineage>
        <taxon>Bacteria</taxon>
        <taxon>Bacillati</taxon>
        <taxon>Bacillota</taxon>
        <taxon>Bacilli</taxon>
        <taxon>Bacillales</taxon>
        <taxon>Bacillaceae</taxon>
    </lineage>
</organism>